<accession>A0ABS8PJI7</accession>
<proteinExistence type="predicted"/>
<dbReference type="EMBL" id="JAJNEC010000001">
    <property type="protein sequence ID" value="MCD2421258.1"/>
    <property type="molecule type" value="Genomic_DNA"/>
</dbReference>
<evidence type="ECO:0000313" key="1">
    <source>
        <dbReference type="EMBL" id="MCD2421258.1"/>
    </source>
</evidence>
<keyword evidence="2" id="KW-1185">Reference proteome</keyword>
<sequence length="238" mass="27093">MHFHLKFYRKTPLILIAVVLCTGFGTRNISRETGADPLADTIRQQGITLIFSDRSEGMDSRQKQDLIRTFFTIYPRFIKTFNPKAIRTIHFKIDSGYTGVAYADAKTGMVCYGADYMKKHPKDVDVVTHEVMHIIQNYPSGPGWVTEGIADYVRHVYGLNNAATGWALRSPRPGESYTNGYGTAARLFAWMELRVKKGIVKKLDAAMRSGTYTDGFWVKETGKDMDRLWTDYTNRPEL</sequence>
<dbReference type="InterPro" id="IPR007541">
    <property type="entry name" value="Uncharacterised_BSP"/>
</dbReference>
<reference evidence="1 2" key="1">
    <citation type="submission" date="2021-11" db="EMBL/GenBank/DDBJ databases">
        <title>Genomic of Niabella pedocola.</title>
        <authorList>
            <person name="Wu T."/>
        </authorList>
    </citation>
    <scope>NUCLEOTIDE SEQUENCE [LARGE SCALE GENOMIC DNA]</scope>
    <source>
        <strain evidence="1 2">JCM 31011</strain>
    </source>
</reference>
<dbReference type="RefSeq" id="WP_231002116.1">
    <property type="nucleotide sequence ID" value="NZ_JAJNEC010000001.1"/>
</dbReference>
<name>A0ABS8PJI7_9BACT</name>
<comment type="caution">
    <text evidence="1">The sequence shown here is derived from an EMBL/GenBank/DDBJ whole genome shotgun (WGS) entry which is preliminary data.</text>
</comment>
<gene>
    <name evidence="1" type="ORF">LQ567_00685</name>
</gene>
<dbReference type="Proteomes" id="UP001199816">
    <property type="component" value="Unassembled WGS sequence"/>
</dbReference>
<evidence type="ECO:0000313" key="2">
    <source>
        <dbReference type="Proteomes" id="UP001199816"/>
    </source>
</evidence>
<dbReference type="Pfam" id="PF04450">
    <property type="entry name" value="BSP"/>
    <property type="match status" value="1"/>
</dbReference>
<protein>
    <submittedName>
        <fullName evidence="1">Basic secretory family protein</fullName>
    </submittedName>
</protein>
<dbReference type="PANTHER" id="PTHR33321:SF12">
    <property type="entry name" value="PLANT BASIC SECRETORY PROTEIN (BSP) FAMILY PROTEIN"/>
    <property type="match status" value="1"/>
</dbReference>
<dbReference type="SUPFAM" id="SSF55486">
    <property type="entry name" value="Metalloproteases ('zincins'), catalytic domain"/>
    <property type="match status" value="1"/>
</dbReference>
<dbReference type="PANTHER" id="PTHR33321">
    <property type="match status" value="1"/>
</dbReference>
<organism evidence="1 2">
    <name type="scientific">Niabella pedocola</name>
    <dbReference type="NCBI Taxonomy" id="1752077"/>
    <lineage>
        <taxon>Bacteria</taxon>
        <taxon>Pseudomonadati</taxon>
        <taxon>Bacteroidota</taxon>
        <taxon>Chitinophagia</taxon>
        <taxon>Chitinophagales</taxon>
        <taxon>Chitinophagaceae</taxon>
        <taxon>Niabella</taxon>
    </lineage>
</organism>